<evidence type="ECO:0000256" key="3">
    <source>
        <dbReference type="ARBA" id="ARBA00022833"/>
    </source>
</evidence>
<comment type="caution">
    <text evidence="7">The sequence shown here is derived from an EMBL/GenBank/DDBJ whole genome shotgun (WGS) entry which is preliminary data.</text>
</comment>
<reference evidence="7 8" key="1">
    <citation type="submission" date="2024-10" db="EMBL/GenBank/DDBJ databases">
        <authorList>
            <person name="Kim D."/>
        </authorList>
    </citation>
    <scope>NUCLEOTIDE SEQUENCE [LARGE SCALE GENOMIC DNA]</scope>
    <source>
        <strain evidence="7">BH-2024</strain>
    </source>
</reference>
<evidence type="ECO:0000256" key="1">
    <source>
        <dbReference type="ARBA" id="ARBA00022723"/>
    </source>
</evidence>
<feature type="compositionally biased region" description="Basic and acidic residues" evidence="5">
    <location>
        <begin position="65"/>
        <end position="92"/>
    </location>
</feature>
<dbReference type="InterPro" id="IPR013087">
    <property type="entry name" value="Znf_C2H2_type"/>
</dbReference>
<dbReference type="PROSITE" id="PS00028">
    <property type="entry name" value="ZINC_FINGER_C2H2_1"/>
    <property type="match status" value="1"/>
</dbReference>
<protein>
    <recommendedName>
        <fullName evidence="6">C2H2-type domain-containing protein</fullName>
    </recommendedName>
</protein>
<evidence type="ECO:0000259" key="6">
    <source>
        <dbReference type="PROSITE" id="PS50157"/>
    </source>
</evidence>
<dbReference type="InterPro" id="IPR036236">
    <property type="entry name" value="Znf_C2H2_sf"/>
</dbReference>
<keyword evidence="8" id="KW-1185">Reference proteome</keyword>
<feature type="region of interest" description="Disordered" evidence="5">
    <location>
        <begin position="22"/>
        <end position="102"/>
    </location>
</feature>
<dbReference type="Proteomes" id="UP001620626">
    <property type="component" value="Unassembled WGS sequence"/>
</dbReference>
<keyword evidence="1" id="KW-0479">Metal-binding</keyword>
<dbReference type="AlphaFoldDB" id="A0ABD2J8E6"/>
<organism evidence="7 8">
    <name type="scientific">Heterodera trifolii</name>
    <dbReference type="NCBI Taxonomy" id="157864"/>
    <lineage>
        <taxon>Eukaryota</taxon>
        <taxon>Metazoa</taxon>
        <taxon>Ecdysozoa</taxon>
        <taxon>Nematoda</taxon>
        <taxon>Chromadorea</taxon>
        <taxon>Rhabditida</taxon>
        <taxon>Tylenchina</taxon>
        <taxon>Tylenchomorpha</taxon>
        <taxon>Tylenchoidea</taxon>
        <taxon>Heteroderidae</taxon>
        <taxon>Heteroderinae</taxon>
        <taxon>Heterodera</taxon>
    </lineage>
</organism>
<keyword evidence="3" id="KW-0862">Zinc</keyword>
<evidence type="ECO:0000256" key="5">
    <source>
        <dbReference type="SAM" id="MobiDB-lite"/>
    </source>
</evidence>
<dbReference type="EMBL" id="JBICBT010001030">
    <property type="protein sequence ID" value="KAL3086879.1"/>
    <property type="molecule type" value="Genomic_DNA"/>
</dbReference>
<feature type="domain" description="C2H2-type" evidence="6">
    <location>
        <begin position="191"/>
        <end position="213"/>
    </location>
</feature>
<dbReference type="GO" id="GO:0005634">
    <property type="term" value="C:nucleus"/>
    <property type="evidence" value="ECO:0007669"/>
    <property type="project" value="UniProtKB-ARBA"/>
</dbReference>
<accession>A0ABD2J8E6</accession>
<sequence length="213" mass="25076">MAKKSITLNIETMKEQNLVKLNYESPILRAKMKEKVTRDKEKGEEKKMAKRHRTEKEEGEETEEKEEKGDEKENKEKGKETENEQEMRELGQMEHPLPNYLSPEGKIPKYKLHKCTQCLCSFYWAKSLQKHSCKSQQTEKGTEEEKEAKQTVTDANNPGEQKEASQSDAKALGEKQQNFDEKTKIADEKPYECEFCQKRYSRLCYFKKHMSKH</sequence>
<evidence type="ECO:0000256" key="2">
    <source>
        <dbReference type="ARBA" id="ARBA00022771"/>
    </source>
</evidence>
<feature type="region of interest" description="Disordered" evidence="5">
    <location>
        <begin position="134"/>
        <end position="181"/>
    </location>
</feature>
<dbReference type="PROSITE" id="PS50157">
    <property type="entry name" value="ZINC_FINGER_C2H2_2"/>
    <property type="match status" value="1"/>
</dbReference>
<dbReference type="FunFam" id="3.30.160.60:FF:000446">
    <property type="entry name" value="Zinc finger protein"/>
    <property type="match status" value="1"/>
</dbReference>
<keyword evidence="2 4" id="KW-0863">Zinc-finger</keyword>
<feature type="compositionally biased region" description="Basic and acidic residues" evidence="5">
    <location>
        <begin position="31"/>
        <end position="47"/>
    </location>
</feature>
<name>A0ABD2J8E6_9BILA</name>
<evidence type="ECO:0000256" key="4">
    <source>
        <dbReference type="PROSITE-ProRule" id="PRU00042"/>
    </source>
</evidence>
<dbReference type="GO" id="GO:0008270">
    <property type="term" value="F:zinc ion binding"/>
    <property type="evidence" value="ECO:0007669"/>
    <property type="project" value="UniProtKB-KW"/>
</dbReference>
<gene>
    <name evidence="7" type="ORF">niasHT_030958</name>
</gene>
<dbReference type="SUPFAM" id="SSF57667">
    <property type="entry name" value="beta-beta-alpha zinc fingers"/>
    <property type="match status" value="1"/>
</dbReference>
<evidence type="ECO:0000313" key="7">
    <source>
        <dbReference type="EMBL" id="KAL3086879.1"/>
    </source>
</evidence>
<evidence type="ECO:0000313" key="8">
    <source>
        <dbReference type="Proteomes" id="UP001620626"/>
    </source>
</evidence>
<dbReference type="GO" id="GO:0000122">
    <property type="term" value="P:negative regulation of transcription by RNA polymerase II"/>
    <property type="evidence" value="ECO:0007669"/>
    <property type="project" value="UniProtKB-ARBA"/>
</dbReference>
<feature type="compositionally biased region" description="Basic and acidic residues" evidence="5">
    <location>
        <begin position="160"/>
        <end position="181"/>
    </location>
</feature>
<feature type="compositionally biased region" description="Basic and acidic residues" evidence="5">
    <location>
        <begin position="140"/>
        <end position="149"/>
    </location>
</feature>
<dbReference type="Gene3D" id="3.30.160.60">
    <property type="entry name" value="Classic Zinc Finger"/>
    <property type="match status" value="1"/>
</dbReference>
<proteinExistence type="predicted"/>